<accession>A0A0L0G0H4</accession>
<dbReference type="SUPFAM" id="SSF55120">
    <property type="entry name" value="Pseudouridine synthase"/>
    <property type="match status" value="1"/>
</dbReference>
<name>A0A0L0G0H4_9EUKA</name>
<feature type="compositionally biased region" description="Basic and acidic residues" evidence="1">
    <location>
        <begin position="16"/>
        <end position="25"/>
    </location>
</feature>
<dbReference type="Proteomes" id="UP000054560">
    <property type="component" value="Unassembled WGS sequence"/>
</dbReference>
<evidence type="ECO:0008006" key="4">
    <source>
        <dbReference type="Google" id="ProtNLM"/>
    </source>
</evidence>
<organism evidence="2 3">
    <name type="scientific">Sphaeroforma arctica JP610</name>
    <dbReference type="NCBI Taxonomy" id="667725"/>
    <lineage>
        <taxon>Eukaryota</taxon>
        <taxon>Ichthyosporea</taxon>
        <taxon>Ichthyophonida</taxon>
        <taxon>Sphaeroforma</taxon>
    </lineage>
</organism>
<dbReference type="GO" id="GO:0001522">
    <property type="term" value="P:pseudouridine synthesis"/>
    <property type="evidence" value="ECO:0007669"/>
    <property type="project" value="InterPro"/>
</dbReference>
<sequence>MSDCIMKRSGSIEDEAATKRAKVEDTADTTSTQDKQAVDTNTTLDTKDISDQSSRAATTDKDTSLETPQIASDSVIVDGVEGGISTEHTDETPYEGKYFRDIRKESHMSEAMAGIEAFTTPGTPFHCILKHRYSDFVVNEIDPDGNVVHLTSLECHLDLEEQDKAQEKQQEDVKIAEQPADADFFDTLSGVLDAGWITKVKEYLTNSLNEDDIPNKEALRINTEDSSAAEFGARALVFPYEDSKDKRTRLHQFVKTHFATTHRTDTVANADKKTCVRIVKGRNQDKRRPRKTENKFLEFVLYKEARDTMSSVSIIGKTLNARPHIFSYAGVKDKRAITTQRMRIKGREAQNTFRANSRLTGMFLGNMKYADTPLGLGDLQGNRFTVVLRELSGIEDEDITTRIEDHQDKRAF</sequence>
<dbReference type="InterPro" id="IPR001656">
    <property type="entry name" value="PsdUridine_synth_TruD"/>
</dbReference>
<dbReference type="GO" id="GO:0005634">
    <property type="term" value="C:nucleus"/>
    <property type="evidence" value="ECO:0007669"/>
    <property type="project" value="TreeGrafter"/>
</dbReference>
<evidence type="ECO:0000256" key="1">
    <source>
        <dbReference type="SAM" id="MobiDB-lite"/>
    </source>
</evidence>
<dbReference type="PANTHER" id="PTHR13326">
    <property type="entry name" value="TRNA PSEUDOURIDINE SYNTHASE D"/>
    <property type="match status" value="1"/>
</dbReference>
<dbReference type="STRING" id="667725.A0A0L0G0H4"/>
<proteinExistence type="predicted"/>
<dbReference type="GO" id="GO:0003723">
    <property type="term" value="F:RNA binding"/>
    <property type="evidence" value="ECO:0007669"/>
    <property type="project" value="InterPro"/>
</dbReference>
<dbReference type="eggNOG" id="KOG2339">
    <property type="taxonomic scope" value="Eukaryota"/>
</dbReference>
<dbReference type="PANTHER" id="PTHR13326:SF21">
    <property type="entry name" value="PSEUDOURIDYLATE SYNTHASE PUS7L"/>
    <property type="match status" value="1"/>
</dbReference>
<dbReference type="GO" id="GO:0009982">
    <property type="term" value="F:pseudouridine synthase activity"/>
    <property type="evidence" value="ECO:0007669"/>
    <property type="project" value="InterPro"/>
</dbReference>
<dbReference type="Pfam" id="PF01142">
    <property type="entry name" value="TruD"/>
    <property type="match status" value="1"/>
</dbReference>
<evidence type="ECO:0000313" key="2">
    <source>
        <dbReference type="EMBL" id="KNC82359.1"/>
    </source>
</evidence>
<feature type="region of interest" description="Disordered" evidence="1">
    <location>
        <begin position="1"/>
        <end position="70"/>
    </location>
</feature>
<dbReference type="InterPro" id="IPR020103">
    <property type="entry name" value="PsdUridine_synth_cat_dom_sf"/>
</dbReference>
<feature type="compositionally biased region" description="Polar residues" evidence="1">
    <location>
        <begin position="28"/>
        <end position="44"/>
    </location>
</feature>
<dbReference type="InterPro" id="IPR042214">
    <property type="entry name" value="TruD_catalytic"/>
</dbReference>
<dbReference type="EMBL" id="KQ241934">
    <property type="protein sequence ID" value="KNC82359.1"/>
    <property type="molecule type" value="Genomic_DNA"/>
</dbReference>
<gene>
    <name evidence="2" type="ORF">SARC_05352</name>
</gene>
<dbReference type="OrthoDB" id="447290at2759"/>
<dbReference type="GeneID" id="25905856"/>
<dbReference type="Gene3D" id="3.30.2350.20">
    <property type="entry name" value="TruD, catalytic domain"/>
    <property type="match status" value="1"/>
</dbReference>
<reference evidence="2 3" key="1">
    <citation type="submission" date="2011-02" db="EMBL/GenBank/DDBJ databases">
        <title>The Genome Sequence of Sphaeroforma arctica JP610.</title>
        <authorList>
            <consortium name="The Broad Institute Genome Sequencing Platform"/>
            <person name="Russ C."/>
            <person name="Cuomo C."/>
            <person name="Young S.K."/>
            <person name="Zeng Q."/>
            <person name="Gargeya S."/>
            <person name="Alvarado L."/>
            <person name="Berlin A."/>
            <person name="Chapman S.B."/>
            <person name="Chen Z."/>
            <person name="Freedman E."/>
            <person name="Gellesch M."/>
            <person name="Goldberg J."/>
            <person name="Griggs A."/>
            <person name="Gujja S."/>
            <person name="Heilman E."/>
            <person name="Heiman D."/>
            <person name="Howarth C."/>
            <person name="Mehta T."/>
            <person name="Neiman D."/>
            <person name="Pearson M."/>
            <person name="Roberts A."/>
            <person name="Saif S."/>
            <person name="Shea T."/>
            <person name="Shenoy N."/>
            <person name="Sisk P."/>
            <person name="Stolte C."/>
            <person name="Sykes S."/>
            <person name="White J."/>
            <person name="Yandava C."/>
            <person name="Burger G."/>
            <person name="Gray M.W."/>
            <person name="Holland P.W.H."/>
            <person name="King N."/>
            <person name="Lang F.B.F."/>
            <person name="Roger A.J."/>
            <person name="Ruiz-Trillo I."/>
            <person name="Haas B."/>
            <person name="Nusbaum C."/>
            <person name="Birren B."/>
        </authorList>
    </citation>
    <scope>NUCLEOTIDE SEQUENCE [LARGE SCALE GENOMIC DNA]</scope>
    <source>
        <strain evidence="2 3">JP610</strain>
    </source>
</reference>
<evidence type="ECO:0000313" key="3">
    <source>
        <dbReference type="Proteomes" id="UP000054560"/>
    </source>
</evidence>
<keyword evidence="3" id="KW-1185">Reference proteome</keyword>
<dbReference type="RefSeq" id="XP_014156261.1">
    <property type="nucleotide sequence ID" value="XM_014300786.1"/>
</dbReference>
<dbReference type="AlphaFoldDB" id="A0A0L0G0H4"/>
<protein>
    <recommendedName>
        <fullName evidence="4">TRUD domain-containing protein</fullName>
    </recommendedName>
</protein>